<evidence type="ECO:0000256" key="6">
    <source>
        <dbReference type="ARBA" id="ARBA00022917"/>
    </source>
</evidence>
<dbReference type="InterPro" id="IPR045864">
    <property type="entry name" value="aa-tRNA-synth_II/BPL/LPL"/>
</dbReference>
<dbReference type="PANTHER" id="PTHR42753">
    <property type="entry name" value="MITOCHONDRIAL RIBOSOME PROTEIN L39/PROLYL-TRNA LIGASE FAMILY MEMBER"/>
    <property type="match status" value="1"/>
</dbReference>
<dbReference type="InterPro" id="IPR050062">
    <property type="entry name" value="Pro-tRNA_synthetase"/>
</dbReference>
<keyword evidence="5" id="KW-0067">ATP-binding</keyword>
<comment type="catalytic activity">
    <reaction evidence="9">
        <text>tRNA(Pro) + L-proline + ATP = L-prolyl-tRNA(Pro) + AMP + diphosphate</text>
        <dbReference type="Rhea" id="RHEA:14305"/>
        <dbReference type="Rhea" id="RHEA-COMP:9700"/>
        <dbReference type="Rhea" id="RHEA-COMP:9702"/>
        <dbReference type="ChEBI" id="CHEBI:30616"/>
        <dbReference type="ChEBI" id="CHEBI:33019"/>
        <dbReference type="ChEBI" id="CHEBI:60039"/>
        <dbReference type="ChEBI" id="CHEBI:78442"/>
        <dbReference type="ChEBI" id="CHEBI:78532"/>
        <dbReference type="ChEBI" id="CHEBI:456215"/>
        <dbReference type="EC" id="6.1.1.15"/>
    </reaction>
</comment>
<dbReference type="PROSITE" id="PS50862">
    <property type="entry name" value="AA_TRNA_LIGASE_II"/>
    <property type="match status" value="1"/>
</dbReference>
<evidence type="ECO:0000256" key="1">
    <source>
        <dbReference type="ARBA" id="ARBA00008226"/>
    </source>
</evidence>
<dbReference type="Gene3D" id="3.40.50.800">
    <property type="entry name" value="Anticodon-binding domain"/>
    <property type="match status" value="1"/>
</dbReference>
<dbReference type="OrthoDB" id="10267474at2759"/>
<dbReference type="GO" id="GO:0004827">
    <property type="term" value="F:proline-tRNA ligase activity"/>
    <property type="evidence" value="ECO:0007669"/>
    <property type="project" value="UniProtKB-EC"/>
</dbReference>
<evidence type="ECO:0000256" key="5">
    <source>
        <dbReference type="ARBA" id="ARBA00022840"/>
    </source>
</evidence>
<dbReference type="Gene3D" id="3.30.930.10">
    <property type="entry name" value="Bira Bifunctional Protein, Domain 2"/>
    <property type="match status" value="2"/>
</dbReference>
<evidence type="ECO:0000256" key="2">
    <source>
        <dbReference type="ARBA" id="ARBA00012831"/>
    </source>
</evidence>
<gene>
    <name evidence="11" type="ORF">M011DRAFT_471677</name>
</gene>
<keyword evidence="6" id="KW-0648">Protein biosynthesis</keyword>
<evidence type="ECO:0000313" key="11">
    <source>
        <dbReference type="EMBL" id="KAF2743140.1"/>
    </source>
</evidence>
<keyword evidence="7" id="KW-0030">Aminoacyl-tRNA synthetase</keyword>
<keyword evidence="3" id="KW-0436">Ligase</keyword>
<dbReference type="PANTHER" id="PTHR42753:SF2">
    <property type="entry name" value="PROLINE--TRNA LIGASE"/>
    <property type="match status" value="1"/>
</dbReference>
<evidence type="ECO:0000313" key="12">
    <source>
        <dbReference type="Proteomes" id="UP000799440"/>
    </source>
</evidence>
<dbReference type="CDD" id="cd00779">
    <property type="entry name" value="ProRS_core_prok"/>
    <property type="match status" value="1"/>
</dbReference>
<evidence type="ECO:0000256" key="3">
    <source>
        <dbReference type="ARBA" id="ARBA00022598"/>
    </source>
</evidence>
<name>A0A6A6V0G3_9PLEO</name>
<dbReference type="InterPro" id="IPR004154">
    <property type="entry name" value="Anticodon-bd"/>
</dbReference>
<protein>
    <recommendedName>
        <fullName evidence="2">proline--tRNA ligase</fullName>
        <ecNumber evidence="2">6.1.1.15</ecNumber>
    </recommendedName>
    <alternativeName>
        <fullName evidence="8">Prolyl-tRNA synthetase</fullName>
    </alternativeName>
</protein>
<dbReference type="GO" id="GO:0005524">
    <property type="term" value="F:ATP binding"/>
    <property type="evidence" value="ECO:0007669"/>
    <property type="project" value="UniProtKB-KW"/>
</dbReference>
<dbReference type="EMBL" id="MU006600">
    <property type="protein sequence ID" value="KAF2743140.1"/>
    <property type="molecule type" value="Genomic_DNA"/>
</dbReference>
<dbReference type="Pfam" id="PF00587">
    <property type="entry name" value="tRNA-synt_2b"/>
    <property type="match status" value="1"/>
</dbReference>
<dbReference type="GO" id="GO:0006433">
    <property type="term" value="P:prolyl-tRNA aminoacylation"/>
    <property type="evidence" value="ECO:0007669"/>
    <property type="project" value="InterPro"/>
</dbReference>
<dbReference type="EC" id="6.1.1.15" evidence="2"/>
<evidence type="ECO:0000256" key="7">
    <source>
        <dbReference type="ARBA" id="ARBA00023146"/>
    </source>
</evidence>
<keyword evidence="4" id="KW-0547">Nucleotide-binding</keyword>
<accession>A0A6A6V0G3</accession>
<feature type="domain" description="Aminoacyl-transfer RNA synthetases class-II family profile" evidence="10">
    <location>
        <begin position="93"/>
        <end position="472"/>
    </location>
</feature>
<evidence type="ECO:0000256" key="4">
    <source>
        <dbReference type="ARBA" id="ARBA00022741"/>
    </source>
</evidence>
<dbReference type="GO" id="GO:0005739">
    <property type="term" value="C:mitochondrion"/>
    <property type="evidence" value="ECO:0007669"/>
    <property type="project" value="TreeGrafter"/>
</dbReference>
<keyword evidence="12" id="KW-1185">Reference proteome</keyword>
<dbReference type="InterPro" id="IPR002316">
    <property type="entry name" value="Pro-tRNA-ligase_IIa"/>
</dbReference>
<dbReference type="Pfam" id="PF03129">
    <property type="entry name" value="HGTP_anticodon"/>
    <property type="match status" value="1"/>
</dbReference>
<dbReference type="PRINTS" id="PR01046">
    <property type="entry name" value="TRNASYNTHPRO"/>
</dbReference>
<evidence type="ECO:0000259" key="10">
    <source>
        <dbReference type="PROSITE" id="PS50862"/>
    </source>
</evidence>
<dbReference type="AlphaFoldDB" id="A0A6A6V0G3"/>
<sequence length="573" mass="63769">MAARTWRAVRPLISRHASRWNCGHGRFIATDSRNRLSRFWTPTGLVEADLKAQDAQQKDAKPNAPKDHSYSFLARAGYLRQVQSGIFHLLPLGLRVQNKLEALIDKHMSSVAAAKVALSSISTEALWKKSGRYSANSELLRVKDRRDSGFLLAPTHEEEITAMVAASIKSYKDLPIRLYQIGRKYRDERRPRNGLLRAKEFVMKDLYTFDYTHENALETYEAVRSAYNNLFDELNIPYTVAQADSGNMGGKLSHEYHFIHHSGEDKIWSCDGCEYVANEELVQHKTEEKPSDHVMVYTAISADHKTRINIHVGMPGAKDQYNTFVWDQHLNPHAIRSAVEALEVELATGLEQDTLAHLVSNTTNTVNVYDIRLRSQLDSAEADKASHDLEAILPGDTCPKCEKGHLTPAPGIEVGHTFHLGTRYSKPLNAVVATPENAEKVAVHMGCHGIGVSRLIGAAAALLHDEKGLNWPRAIAPFEVILMAAPGVPEEEVAEVYDTLSGAGVDVVLDDRTGKSLGWKLKDADLIGYPVVAILGKAWKTERKVEVQCRRLGVKGELMAEYQDGLTKFLGRL</sequence>
<proteinExistence type="inferred from homology"/>
<reference evidence="11" key="1">
    <citation type="journal article" date="2020" name="Stud. Mycol.">
        <title>101 Dothideomycetes genomes: a test case for predicting lifestyles and emergence of pathogens.</title>
        <authorList>
            <person name="Haridas S."/>
            <person name="Albert R."/>
            <person name="Binder M."/>
            <person name="Bloem J."/>
            <person name="Labutti K."/>
            <person name="Salamov A."/>
            <person name="Andreopoulos B."/>
            <person name="Baker S."/>
            <person name="Barry K."/>
            <person name="Bills G."/>
            <person name="Bluhm B."/>
            <person name="Cannon C."/>
            <person name="Castanera R."/>
            <person name="Culley D."/>
            <person name="Daum C."/>
            <person name="Ezra D."/>
            <person name="Gonzalez J."/>
            <person name="Henrissat B."/>
            <person name="Kuo A."/>
            <person name="Liang C."/>
            <person name="Lipzen A."/>
            <person name="Lutzoni F."/>
            <person name="Magnuson J."/>
            <person name="Mondo S."/>
            <person name="Nolan M."/>
            <person name="Ohm R."/>
            <person name="Pangilinan J."/>
            <person name="Park H.-J."/>
            <person name="Ramirez L."/>
            <person name="Alfaro M."/>
            <person name="Sun H."/>
            <person name="Tritt A."/>
            <person name="Yoshinaga Y."/>
            <person name="Zwiers L.-H."/>
            <person name="Turgeon B."/>
            <person name="Goodwin S."/>
            <person name="Spatafora J."/>
            <person name="Crous P."/>
            <person name="Grigoriev I."/>
        </authorList>
    </citation>
    <scope>NUCLEOTIDE SEQUENCE</scope>
    <source>
        <strain evidence="11">CBS 119925</strain>
    </source>
</reference>
<dbReference type="SUPFAM" id="SSF55681">
    <property type="entry name" value="Class II aaRS and biotin synthetases"/>
    <property type="match status" value="1"/>
</dbReference>
<dbReference type="InterPro" id="IPR002314">
    <property type="entry name" value="aa-tRNA-synt_IIb"/>
</dbReference>
<evidence type="ECO:0000256" key="9">
    <source>
        <dbReference type="ARBA" id="ARBA00047671"/>
    </source>
</evidence>
<dbReference type="Proteomes" id="UP000799440">
    <property type="component" value="Unassembled WGS sequence"/>
</dbReference>
<dbReference type="SUPFAM" id="SSF52954">
    <property type="entry name" value="Class II aaRS ABD-related"/>
    <property type="match status" value="1"/>
</dbReference>
<organism evidence="11 12">
    <name type="scientific">Sporormia fimetaria CBS 119925</name>
    <dbReference type="NCBI Taxonomy" id="1340428"/>
    <lineage>
        <taxon>Eukaryota</taxon>
        <taxon>Fungi</taxon>
        <taxon>Dikarya</taxon>
        <taxon>Ascomycota</taxon>
        <taxon>Pezizomycotina</taxon>
        <taxon>Dothideomycetes</taxon>
        <taxon>Pleosporomycetidae</taxon>
        <taxon>Pleosporales</taxon>
        <taxon>Sporormiaceae</taxon>
        <taxon>Sporormia</taxon>
    </lineage>
</organism>
<dbReference type="InterPro" id="IPR033730">
    <property type="entry name" value="ProRS_core_prok"/>
</dbReference>
<comment type="similarity">
    <text evidence="1">Belongs to the class-II aminoacyl-tRNA synthetase family.</text>
</comment>
<dbReference type="InterPro" id="IPR006195">
    <property type="entry name" value="aa-tRNA-synth_II"/>
</dbReference>
<dbReference type="InterPro" id="IPR036621">
    <property type="entry name" value="Anticodon-bd_dom_sf"/>
</dbReference>
<evidence type="ECO:0000256" key="8">
    <source>
        <dbReference type="ARBA" id="ARBA00029731"/>
    </source>
</evidence>